<gene>
    <name evidence="2" type="ORF">EKO27_g9029</name>
</gene>
<organism evidence="2 3">
    <name type="scientific">Xylaria grammica</name>
    <dbReference type="NCBI Taxonomy" id="363999"/>
    <lineage>
        <taxon>Eukaryota</taxon>
        <taxon>Fungi</taxon>
        <taxon>Dikarya</taxon>
        <taxon>Ascomycota</taxon>
        <taxon>Pezizomycotina</taxon>
        <taxon>Sordariomycetes</taxon>
        <taxon>Xylariomycetidae</taxon>
        <taxon>Xylariales</taxon>
        <taxon>Xylariaceae</taxon>
        <taxon>Xylaria</taxon>
    </lineage>
</organism>
<dbReference type="PANTHER" id="PTHR38166:SF1">
    <property type="entry name" value="C2H2-TYPE DOMAIN-CONTAINING PROTEIN"/>
    <property type="match status" value="1"/>
</dbReference>
<comment type="caution">
    <text evidence="2">The sequence shown here is derived from an EMBL/GenBank/DDBJ whole genome shotgun (WGS) entry which is preliminary data.</text>
</comment>
<evidence type="ECO:0000313" key="3">
    <source>
        <dbReference type="Proteomes" id="UP000286045"/>
    </source>
</evidence>
<accession>A0A439CV88</accession>
<feature type="compositionally biased region" description="Basic and acidic residues" evidence="1">
    <location>
        <begin position="137"/>
        <end position="147"/>
    </location>
</feature>
<dbReference type="EMBL" id="RYZI01000370">
    <property type="protein sequence ID" value="RWA06076.1"/>
    <property type="molecule type" value="Genomic_DNA"/>
</dbReference>
<dbReference type="PANTHER" id="PTHR38166">
    <property type="entry name" value="C2H2-TYPE DOMAIN-CONTAINING PROTEIN-RELATED"/>
    <property type="match status" value="1"/>
</dbReference>
<dbReference type="Proteomes" id="UP000286045">
    <property type="component" value="Unassembled WGS sequence"/>
</dbReference>
<evidence type="ECO:0008006" key="4">
    <source>
        <dbReference type="Google" id="ProtNLM"/>
    </source>
</evidence>
<sequence length="588" mass="65327">MAERASQMKDAPNTIKLEDIYHEGYGHPGPKVVGPLLAANNSSSSKGTEVKEEDEQRNEEHTIHHATDELDDLSTLLNRLNLRHKATYCSMILQECEELWRCAPCDGGEQETQDSSATPSGSSSRVSSTSSNKRSRRELGDNNSEKKGLKKLKATGPRAVDVEPNFLLACPFYKVNPYMYSSCSQFKGGDISKTGNHLRKAHAGEYHCRSCYKSFENAQQETAHSQGTFCRSTRGPSVREIIPISKTKGKNGKERWYWIWEKLFPDMRAPNNPWWSEDVGREQIMLSALKRLRDRDDALSPSDWTQALLSEWRTFPPEHLPDLQQQMIPEADSDGSNEGPNPNNIQQSSSRAGPSIRVSSTPDPKSAENSNGENAEVYSPEACPQSRTSEHEGRGAAELPDDPSGSYRIVQSRETDDSSSIGRANMAAGSKGKAIDRGHAQRETTPSSNFDDTVKLPGRKTPDLATNTNNPFLGFWAWPNASGGESFYNFDDLDFSRDDAFEMLLQSEGIPQVNRSEEEVLGGDRQTNAWEGLDFDYGASGLDAYPFEAGAEDSVTPDHFNWWLRSLEQDSAMGGWPSQEFPPPNGQN</sequence>
<evidence type="ECO:0000313" key="2">
    <source>
        <dbReference type="EMBL" id="RWA06076.1"/>
    </source>
</evidence>
<feature type="compositionally biased region" description="Low complexity" evidence="1">
    <location>
        <begin position="115"/>
        <end position="132"/>
    </location>
</feature>
<feature type="compositionally biased region" description="Polar residues" evidence="1">
    <location>
        <begin position="334"/>
        <end position="373"/>
    </location>
</feature>
<feature type="compositionally biased region" description="Basic and acidic residues" evidence="1">
    <location>
        <begin position="433"/>
        <end position="442"/>
    </location>
</feature>
<name>A0A439CV88_9PEZI</name>
<dbReference type="AlphaFoldDB" id="A0A439CV88"/>
<feature type="region of interest" description="Disordered" evidence="1">
    <location>
        <begin position="107"/>
        <end position="152"/>
    </location>
</feature>
<proteinExistence type="predicted"/>
<protein>
    <recommendedName>
        <fullName evidence="4">C2H2-type domain-containing protein</fullName>
    </recommendedName>
</protein>
<feature type="region of interest" description="Disordered" evidence="1">
    <location>
        <begin position="21"/>
        <end position="62"/>
    </location>
</feature>
<evidence type="ECO:0000256" key="1">
    <source>
        <dbReference type="SAM" id="MobiDB-lite"/>
    </source>
</evidence>
<reference evidence="2 3" key="1">
    <citation type="submission" date="2018-12" db="EMBL/GenBank/DDBJ databases">
        <title>Draft genome sequence of Xylaria grammica IHI A82.</title>
        <authorList>
            <person name="Buettner E."/>
            <person name="Kellner H."/>
        </authorList>
    </citation>
    <scope>NUCLEOTIDE SEQUENCE [LARGE SCALE GENOMIC DNA]</scope>
    <source>
        <strain evidence="2 3">IHI A82</strain>
    </source>
</reference>
<keyword evidence="3" id="KW-1185">Reference proteome</keyword>
<feature type="region of interest" description="Disordered" evidence="1">
    <location>
        <begin position="329"/>
        <end position="465"/>
    </location>
</feature>